<dbReference type="OrthoDB" id="9788332at2"/>
<dbReference type="AlphaFoldDB" id="A0A418WSF6"/>
<keyword evidence="2" id="KW-1185">Reference proteome</keyword>
<evidence type="ECO:0000313" key="1">
    <source>
        <dbReference type="EMBL" id="RJF94202.1"/>
    </source>
</evidence>
<comment type="caution">
    <text evidence="1">The sequence shown here is derived from an EMBL/GenBank/DDBJ whole genome shotgun (WGS) entry which is preliminary data.</text>
</comment>
<name>A0A418WSF6_9SPHN</name>
<dbReference type="EMBL" id="QYUM01000002">
    <property type="protein sequence ID" value="RJF94202.1"/>
    <property type="molecule type" value="Genomic_DNA"/>
</dbReference>
<gene>
    <name evidence="1" type="ORF">D3876_03105</name>
</gene>
<sequence length="147" mass="15494">MGLAASIRRIAGAVLIMTVLGGATAPGSLDLDFEGLRSAKGLIQICLTANPKGFPDCKADSSAITRTLKAGQRSTRFDALAAGDYAVSVIHDENANARLDTFAGIPREGFGFSRNPVITFGPPGFNSARFAVGTAPVKQTVRFRYFL</sequence>
<dbReference type="Proteomes" id="UP000286100">
    <property type="component" value="Unassembled WGS sequence"/>
</dbReference>
<dbReference type="InterPro" id="IPR018673">
    <property type="entry name" value="DUF2141"/>
</dbReference>
<proteinExistence type="predicted"/>
<organism evidence="1 2">
    <name type="scientific">Sphingomonas cavernae</name>
    <dbReference type="NCBI Taxonomy" id="2320861"/>
    <lineage>
        <taxon>Bacteria</taxon>
        <taxon>Pseudomonadati</taxon>
        <taxon>Pseudomonadota</taxon>
        <taxon>Alphaproteobacteria</taxon>
        <taxon>Sphingomonadales</taxon>
        <taxon>Sphingomonadaceae</taxon>
        <taxon>Sphingomonas</taxon>
    </lineage>
</organism>
<accession>A0A418WSF6</accession>
<evidence type="ECO:0000313" key="2">
    <source>
        <dbReference type="Proteomes" id="UP000286100"/>
    </source>
</evidence>
<reference evidence="1 2" key="1">
    <citation type="submission" date="2018-09" db="EMBL/GenBank/DDBJ databases">
        <authorList>
            <person name="Zhu H."/>
        </authorList>
    </citation>
    <scope>NUCLEOTIDE SEQUENCE [LARGE SCALE GENOMIC DNA]</scope>
    <source>
        <strain evidence="1 2">K2R01-6</strain>
    </source>
</reference>
<dbReference type="Pfam" id="PF09912">
    <property type="entry name" value="DUF2141"/>
    <property type="match status" value="1"/>
</dbReference>
<protein>
    <submittedName>
        <fullName evidence="1">DUF2141 domain-containing protein</fullName>
    </submittedName>
</protein>